<dbReference type="Gene3D" id="3.30.1360.180">
    <property type="match status" value="1"/>
</dbReference>
<reference evidence="3" key="1">
    <citation type="submission" date="2025-08" db="UniProtKB">
        <authorList>
            <consortium name="Ensembl"/>
        </authorList>
    </citation>
    <scope>IDENTIFICATION</scope>
</reference>
<feature type="chain" id="PRO_5025594987" evidence="2">
    <location>
        <begin position="19"/>
        <end position="449"/>
    </location>
</feature>
<dbReference type="InterPro" id="IPR017850">
    <property type="entry name" value="Alkaline_phosphatase_core_sf"/>
</dbReference>
<name>A0A671Q096_9TELE</name>
<dbReference type="Pfam" id="PF01663">
    <property type="entry name" value="Phosphodiest"/>
    <property type="match status" value="1"/>
</dbReference>
<dbReference type="PANTHER" id="PTHR10151:SF125">
    <property type="entry name" value="ECTONUCLEOTIDE PYROPHOSPHATASE_PHOSPHODIESTERASE FAMILY MEMBER 5"/>
    <property type="match status" value="1"/>
</dbReference>
<evidence type="ECO:0000256" key="1">
    <source>
        <dbReference type="SAM" id="Phobius"/>
    </source>
</evidence>
<feature type="transmembrane region" description="Helical" evidence="1">
    <location>
        <begin position="406"/>
        <end position="426"/>
    </location>
</feature>
<proteinExistence type="predicted"/>
<dbReference type="CDD" id="cd16018">
    <property type="entry name" value="Enpp"/>
    <property type="match status" value="1"/>
</dbReference>
<dbReference type="AlphaFoldDB" id="A0A671Q096"/>
<sequence>VFLLPIFIFSFFFSPRKFVCRTSSSQQDEQSQLLLVSFDGFRWDYVNRVPTPNFRALMDEGVQVEQVENTYITKTYPNHYTLVTGLHAETHGIVANEMYDPIHNRSFSMEGSEVYDAWWWEEAVPLWVTNQKAGRKSGAAMWPGSDVAIGGTYPTHYLSYNASMTFETRVEKLIDWFSGPEAINFGVLYWEEPDESGHNLGPESPLMDVVIADIDEKLGFLRGKLRTAGLYDKVNLIVTSDHGMTQLSHDKIIELDTYVSRDLYTWIDKSPVVGILPKEGKNEYKAFVYNSLKNANPNMVVYKKEEIPDHYHYRHNVRIMPLIIEVKEGWTVMQNRNGSFMLGNHGYNNSLPSMHPVFVARGPAFCRDYTKASMRSVDLYPLMCSILGLKPLPNNGSLSRVEPSCAWAVGSVLGAALVIGFLFIFVQQVTQRQHLPLHLSNSEITQPLL</sequence>
<accession>A0A671Q096</accession>
<dbReference type="PANTHER" id="PTHR10151">
    <property type="entry name" value="ECTONUCLEOTIDE PYROPHOSPHATASE/PHOSPHODIESTERASE"/>
    <property type="match status" value="1"/>
</dbReference>
<keyword evidence="4" id="KW-1185">Reference proteome</keyword>
<evidence type="ECO:0000256" key="2">
    <source>
        <dbReference type="SAM" id="SignalP"/>
    </source>
</evidence>
<dbReference type="InterPro" id="IPR002591">
    <property type="entry name" value="Phosphodiest/P_Trfase"/>
</dbReference>
<keyword evidence="1" id="KW-0812">Transmembrane</keyword>
<dbReference type="Gene3D" id="3.40.720.10">
    <property type="entry name" value="Alkaline Phosphatase, subunit A"/>
    <property type="match status" value="1"/>
</dbReference>
<organism evidence="3 4">
    <name type="scientific">Sinocyclocheilus anshuiensis</name>
    <dbReference type="NCBI Taxonomy" id="1608454"/>
    <lineage>
        <taxon>Eukaryota</taxon>
        <taxon>Metazoa</taxon>
        <taxon>Chordata</taxon>
        <taxon>Craniata</taxon>
        <taxon>Vertebrata</taxon>
        <taxon>Euteleostomi</taxon>
        <taxon>Actinopterygii</taxon>
        <taxon>Neopterygii</taxon>
        <taxon>Teleostei</taxon>
        <taxon>Ostariophysi</taxon>
        <taxon>Cypriniformes</taxon>
        <taxon>Cyprinidae</taxon>
        <taxon>Cyprininae</taxon>
        <taxon>Sinocyclocheilus</taxon>
    </lineage>
</organism>
<reference evidence="3" key="2">
    <citation type="submission" date="2025-09" db="UniProtKB">
        <authorList>
            <consortium name="Ensembl"/>
        </authorList>
    </citation>
    <scope>IDENTIFICATION</scope>
</reference>
<keyword evidence="1" id="KW-1133">Transmembrane helix</keyword>
<keyword evidence="2" id="KW-0732">Signal</keyword>
<feature type="signal peptide" evidence="2">
    <location>
        <begin position="1"/>
        <end position="18"/>
    </location>
</feature>
<keyword evidence="1" id="KW-0472">Membrane</keyword>
<gene>
    <name evidence="3" type="primary">LOC107684795</name>
</gene>
<evidence type="ECO:0000313" key="4">
    <source>
        <dbReference type="Proteomes" id="UP000472260"/>
    </source>
</evidence>
<dbReference type="Ensembl" id="ENSSANT00000069056.1">
    <property type="protein sequence ID" value="ENSSANP00000064962.1"/>
    <property type="gene ID" value="ENSSANG00000032392.1"/>
</dbReference>
<dbReference type="SUPFAM" id="SSF53649">
    <property type="entry name" value="Alkaline phosphatase-like"/>
    <property type="match status" value="1"/>
</dbReference>
<evidence type="ECO:0000313" key="3">
    <source>
        <dbReference type="Ensembl" id="ENSSANP00000064962.1"/>
    </source>
</evidence>
<dbReference type="Proteomes" id="UP000472260">
    <property type="component" value="Unassembled WGS sequence"/>
</dbReference>
<protein>
    <submittedName>
        <fullName evidence="3">Ectonucleotide pyrophosphatase/phosphodiesterase family member 5-like</fullName>
    </submittedName>
</protein>